<sequence>MKHNVLGALAIASLLVASCQKTDLAPASKPSGTNLAVSSPVVAPGCDVIDFEQYGGFTGFGGLLTTVNSHNNVGPIAMTSYNANYPSQPVAAIVFESSSTTPPGPGSSSYGGFDPFLGTAEDLDLGTPNAAYGGYGQGAGGVLTNKVALGNILVIQDFIWGQPNDDDGRGYVTFDFSAVGPVTATSLTIIDAETLAPPAGESEGGSVELWTAAPSSGGTLLSTVPFVNTGSNGVATLNLGSTPGVGFIKVNINGSIGIDNLAFCRSQCTYTQGYWKNHPESWPVNSLQIGTTTYDKAQLLTILGTPVKGNGLISLAHQLIAAKLNVANGSSPTALGTAIAQADAKIGGLNLFTGSLKPADTSALTTTLDNYNNGITGPGHCN</sequence>
<evidence type="ECO:0000313" key="2">
    <source>
        <dbReference type="Proteomes" id="UP001165296"/>
    </source>
</evidence>
<protein>
    <submittedName>
        <fullName evidence="1">Uncharacterized protein</fullName>
    </submittedName>
</protein>
<proteinExistence type="predicted"/>
<gene>
    <name evidence="1" type="ORF">LGH74_02270</name>
</gene>
<evidence type="ECO:0000313" key="1">
    <source>
        <dbReference type="EMBL" id="MCB2406792.1"/>
    </source>
</evidence>
<accession>A0ABS8AL19</accession>
<dbReference type="RefSeq" id="WP_226171301.1">
    <property type="nucleotide sequence ID" value="NZ_JAJADR010000001.1"/>
</dbReference>
<reference evidence="1" key="1">
    <citation type="submission" date="2021-10" db="EMBL/GenBank/DDBJ databases">
        <authorList>
            <person name="Dean J.D."/>
            <person name="Kim M.K."/>
            <person name="Newey C.N."/>
            <person name="Stoker T.S."/>
            <person name="Thompson D.W."/>
            <person name="Grose J.H."/>
        </authorList>
    </citation>
    <scope>NUCLEOTIDE SEQUENCE</scope>
    <source>
        <strain evidence="1">BT178</strain>
    </source>
</reference>
<organism evidence="1 2">
    <name type="scientific">Hymenobacter lucidus</name>
    <dbReference type="NCBI Taxonomy" id="2880930"/>
    <lineage>
        <taxon>Bacteria</taxon>
        <taxon>Pseudomonadati</taxon>
        <taxon>Bacteroidota</taxon>
        <taxon>Cytophagia</taxon>
        <taxon>Cytophagales</taxon>
        <taxon>Hymenobacteraceae</taxon>
        <taxon>Hymenobacter</taxon>
    </lineage>
</organism>
<dbReference type="PROSITE" id="PS51257">
    <property type="entry name" value="PROKAR_LIPOPROTEIN"/>
    <property type="match status" value="1"/>
</dbReference>
<dbReference type="EMBL" id="JAJADR010000001">
    <property type="protein sequence ID" value="MCB2406792.1"/>
    <property type="molecule type" value="Genomic_DNA"/>
</dbReference>
<keyword evidence="2" id="KW-1185">Reference proteome</keyword>
<name>A0ABS8AL19_9BACT</name>
<dbReference type="Proteomes" id="UP001165296">
    <property type="component" value="Unassembled WGS sequence"/>
</dbReference>
<comment type="caution">
    <text evidence="1">The sequence shown here is derived from an EMBL/GenBank/DDBJ whole genome shotgun (WGS) entry which is preliminary data.</text>
</comment>